<keyword evidence="1" id="KW-0812">Transmembrane</keyword>
<feature type="transmembrane region" description="Helical" evidence="1">
    <location>
        <begin position="6"/>
        <end position="24"/>
    </location>
</feature>
<evidence type="ECO:0000313" key="2">
    <source>
        <dbReference type="EMBL" id="MCC9640725.1"/>
    </source>
</evidence>
<dbReference type="EMBL" id="JAJKFW010000003">
    <property type="protein sequence ID" value="MCC9640725.1"/>
    <property type="molecule type" value="Genomic_DNA"/>
</dbReference>
<evidence type="ECO:0000256" key="1">
    <source>
        <dbReference type="SAM" id="Phobius"/>
    </source>
</evidence>
<organism evidence="2 3">
    <name type="scientific">Rhodopirellula halodulae</name>
    <dbReference type="NCBI Taxonomy" id="2894198"/>
    <lineage>
        <taxon>Bacteria</taxon>
        <taxon>Pseudomonadati</taxon>
        <taxon>Planctomycetota</taxon>
        <taxon>Planctomycetia</taxon>
        <taxon>Pirellulales</taxon>
        <taxon>Pirellulaceae</taxon>
        <taxon>Rhodopirellula</taxon>
    </lineage>
</organism>
<keyword evidence="3" id="KW-1185">Reference proteome</keyword>
<dbReference type="InterPro" id="IPR012156">
    <property type="entry name" value="Cold_shock_CspA"/>
</dbReference>
<keyword evidence="1" id="KW-1133">Transmembrane helix</keyword>
<keyword evidence="1" id="KW-0472">Membrane</keyword>
<dbReference type="Proteomes" id="UP001430306">
    <property type="component" value="Unassembled WGS sequence"/>
</dbReference>
<proteinExistence type="predicted"/>
<feature type="transmembrane region" description="Helical" evidence="1">
    <location>
        <begin position="69"/>
        <end position="90"/>
    </location>
</feature>
<sequence>MTLPPIIATEVVFASAVTAVLYWIDKRAARASNRRIPENVLLTASALGGWPGAIFAGRRLRHKTAKTSYRIRFAIAVAIHVILVALVLWIPRRF</sequence>
<name>A0ABS8NAY0_9BACT</name>
<dbReference type="InterPro" id="IPR010718">
    <property type="entry name" value="DUF1294"/>
</dbReference>
<reference evidence="2" key="1">
    <citation type="submission" date="2021-11" db="EMBL/GenBank/DDBJ databases">
        <title>Genome sequence.</title>
        <authorList>
            <person name="Sun Q."/>
        </authorList>
    </citation>
    <scope>NUCLEOTIDE SEQUENCE</scope>
    <source>
        <strain evidence="2">JC740</strain>
    </source>
</reference>
<evidence type="ECO:0000313" key="3">
    <source>
        <dbReference type="Proteomes" id="UP001430306"/>
    </source>
</evidence>
<dbReference type="Pfam" id="PF06961">
    <property type="entry name" value="DUF1294"/>
    <property type="match status" value="1"/>
</dbReference>
<dbReference type="PIRSF" id="PIRSF002599">
    <property type="entry name" value="Cold_shock_A"/>
    <property type="match status" value="1"/>
</dbReference>
<comment type="caution">
    <text evidence="2">The sequence shown here is derived from an EMBL/GenBank/DDBJ whole genome shotgun (WGS) entry which is preliminary data.</text>
</comment>
<dbReference type="RefSeq" id="WP_230270336.1">
    <property type="nucleotide sequence ID" value="NZ_JAJKFW010000003.1"/>
</dbReference>
<protein>
    <submittedName>
        <fullName evidence="2">DUF1294 domain-containing protein</fullName>
    </submittedName>
</protein>
<accession>A0ABS8NAY0</accession>
<gene>
    <name evidence="2" type="ORF">LOC71_00445</name>
</gene>